<protein>
    <submittedName>
        <fullName evidence="2">Uncharacterized protein</fullName>
    </submittedName>
</protein>
<dbReference type="AlphaFoldDB" id="A0AAV0FBM0"/>
<feature type="compositionally biased region" description="Basic and acidic residues" evidence="1">
    <location>
        <begin position="62"/>
        <end position="77"/>
    </location>
</feature>
<comment type="caution">
    <text evidence="2">The sequence shown here is derived from an EMBL/GenBank/DDBJ whole genome shotgun (WGS) entry which is preliminary data.</text>
</comment>
<sequence length="118" mass="13191">MLYPIKPKIPIISPQQSYVGLCNSSFPSLHLSLPHTHTHKYYDIYIYIYIFHGKKSRSMELTHSKDVKKSAHHRDGDGDGGGDGEGDVQELRCGCCGDLQGCGRLILRIAFVERNSGE</sequence>
<name>A0AAV0FBM0_9ASTE</name>
<evidence type="ECO:0000313" key="3">
    <source>
        <dbReference type="Proteomes" id="UP001152523"/>
    </source>
</evidence>
<dbReference type="Proteomes" id="UP001152523">
    <property type="component" value="Unassembled WGS sequence"/>
</dbReference>
<reference evidence="2" key="1">
    <citation type="submission" date="2022-07" db="EMBL/GenBank/DDBJ databases">
        <authorList>
            <person name="Macas J."/>
            <person name="Novak P."/>
            <person name="Neumann P."/>
        </authorList>
    </citation>
    <scope>NUCLEOTIDE SEQUENCE</scope>
</reference>
<accession>A0AAV0FBM0</accession>
<evidence type="ECO:0000313" key="2">
    <source>
        <dbReference type="EMBL" id="CAH9132959.1"/>
    </source>
</evidence>
<evidence type="ECO:0000256" key="1">
    <source>
        <dbReference type="SAM" id="MobiDB-lite"/>
    </source>
</evidence>
<dbReference type="EMBL" id="CAMAPF010000974">
    <property type="protein sequence ID" value="CAH9132959.1"/>
    <property type="molecule type" value="Genomic_DNA"/>
</dbReference>
<proteinExistence type="predicted"/>
<gene>
    <name evidence="2" type="ORF">CEPIT_LOCUS32586</name>
</gene>
<feature type="region of interest" description="Disordered" evidence="1">
    <location>
        <begin position="62"/>
        <end position="85"/>
    </location>
</feature>
<organism evidence="2 3">
    <name type="scientific">Cuscuta epithymum</name>
    <dbReference type="NCBI Taxonomy" id="186058"/>
    <lineage>
        <taxon>Eukaryota</taxon>
        <taxon>Viridiplantae</taxon>
        <taxon>Streptophyta</taxon>
        <taxon>Embryophyta</taxon>
        <taxon>Tracheophyta</taxon>
        <taxon>Spermatophyta</taxon>
        <taxon>Magnoliopsida</taxon>
        <taxon>eudicotyledons</taxon>
        <taxon>Gunneridae</taxon>
        <taxon>Pentapetalae</taxon>
        <taxon>asterids</taxon>
        <taxon>lamiids</taxon>
        <taxon>Solanales</taxon>
        <taxon>Convolvulaceae</taxon>
        <taxon>Cuscuteae</taxon>
        <taxon>Cuscuta</taxon>
        <taxon>Cuscuta subgen. Cuscuta</taxon>
    </lineage>
</organism>
<keyword evidence="3" id="KW-1185">Reference proteome</keyword>